<name>A0ACC1SMM2_9HYPO</name>
<evidence type="ECO:0000313" key="1">
    <source>
        <dbReference type="EMBL" id="KAJ3542928.1"/>
    </source>
</evidence>
<comment type="caution">
    <text evidence="1">The sequence shown here is derived from an EMBL/GenBank/DDBJ whole genome shotgun (WGS) entry which is preliminary data.</text>
</comment>
<evidence type="ECO:0000313" key="2">
    <source>
        <dbReference type="Proteomes" id="UP001148629"/>
    </source>
</evidence>
<dbReference type="EMBL" id="JANRMS010000269">
    <property type="protein sequence ID" value="KAJ3542928.1"/>
    <property type="molecule type" value="Genomic_DNA"/>
</dbReference>
<gene>
    <name evidence="1" type="ORF">NM208_g3847</name>
</gene>
<protein>
    <submittedName>
        <fullName evidence="1">Uncharacterized protein</fullName>
    </submittedName>
</protein>
<organism evidence="1 2">
    <name type="scientific">Fusarium decemcellulare</name>
    <dbReference type="NCBI Taxonomy" id="57161"/>
    <lineage>
        <taxon>Eukaryota</taxon>
        <taxon>Fungi</taxon>
        <taxon>Dikarya</taxon>
        <taxon>Ascomycota</taxon>
        <taxon>Pezizomycotina</taxon>
        <taxon>Sordariomycetes</taxon>
        <taxon>Hypocreomycetidae</taxon>
        <taxon>Hypocreales</taxon>
        <taxon>Nectriaceae</taxon>
        <taxon>Fusarium</taxon>
        <taxon>Fusarium decemcellulare species complex</taxon>
    </lineage>
</organism>
<reference evidence="1" key="1">
    <citation type="submission" date="2022-08" db="EMBL/GenBank/DDBJ databases">
        <title>Genome Sequence of Fusarium decemcellulare.</title>
        <authorList>
            <person name="Buettner E."/>
        </authorList>
    </citation>
    <scope>NUCLEOTIDE SEQUENCE</scope>
    <source>
        <strain evidence="1">Babe19</strain>
    </source>
</reference>
<keyword evidence="2" id="KW-1185">Reference proteome</keyword>
<accession>A0ACC1SMM2</accession>
<sequence length="354" mass="38117">MTPKVKNCLSGHITVMLEGGLLRSSARNGDTNNKLARRGYEGLTSSPVGKNTSPTTGGGKPNKGQTGRGTGGSKQTIQGTNVRGRNIGSHATAGCEYVNSDDGLDEGSLVGIEEEESETEDKDVKDIDMVDAPHINMPIGGFHPFQYQQFINNCNHNCGHNAQHLPETKVPETPPATSPFPVVPPSPCSSSTDSDGVMSLPTPIIPFTPVSATTSPEHAKLFTTQRPSQKPCSVVPDDSASVADITRRSQPAGRTHEPRTAINEAATRAFVETWSEQQLLNTIDQVGQGLVSEMIWRQKVLMGQEDQVCLSQNLHEGTNQYLDYLDIIGEVLDEKLGLGAGQGVFAQTWWWLGD</sequence>
<proteinExistence type="predicted"/>
<dbReference type="Proteomes" id="UP001148629">
    <property type="component" value="Unassembled WGS sequence"/>
</dbReference>